<dbReference type="Pfam" id="PF06273">
    <property type="entry name" value="eIF-4B"/>
    <property type="match status" value="2"/>
</dbReference>
<feature type="compositionally biased region" description="Basic and acidic residues" evidence="1">
    <location>
        <begin position="142"/>
        <end position="160"/>
    </location>
</feature>
<feature type="compositionally biased region" description="Basic and acidic residues" evidence="1">
    <location>
        <begin position="330"/>
        <end position="352"/>
    </location>
</feature>
<dbReference type="PANTHER" id="PTHR32091:SF17">
    <property type="entry name" value="EUKARYOTIC TRANSLATION INITIATION FACTOR 4B3"/>
    <property type="match status" value="1"/>
</dbReference>
<dbReference type="InterPro" id="IPR010433">
    <property type="entry name" value="EIF-4B_pln"/>
</dbReference>
<dbReference type="PANTHER" id="PTHR32091">
    <property type="entry name" value="EUKARYOTIC TRANSLATION INITIATION FACTOR 4B"/>
    <property type="match status" value="1"/>
</dbReference>
<feature type="compositionally biased region" description="Basic and acidic residues" evidence="1">
    <location>
        <begin position="177"/>
        <end position="191"/>
    </location>
</feature>
<dbReference type="GO" id="GO:0003729">
    <property type="term" value="F:mRNA binding"/>
    <property type="evidence" value="ECO:0007669"/>
    <property type="project" value="TreeGrafter"/>
</dbReference>
<evidence type="ECO:0000313" key="2">
    <source>
        <dbReference type="EMBL" id="KAF7126901.1"/>
    </source>
</evidence>
<dbReference type="OrthoDB" id="48651at2759"/>
<dbReference type="EMBL" id="WJXA01000011">
    <property type="protein sequence ID" value="KAF7126901.1"/>
    <property type="molecule type" value="Genomic_DNA"/>
</dbReference>
<accession>A0A834G581</accession>
<feature type="compositionally biased region" description="Basic and acidic residues" evidence="1">
    <location>
        <begin position="100"/>
        <end position="112"/>
    </location>
</feature>
<comment type="caution">
    <text evidence="2">The sequence shown here is derived from an EMBL/GenBank/DDBJ whole genome shotgun (WGS) entry which is preliminary data.</text>
</comment>
<feature type="compositionally biased region" description="Basic and acidic residues" evidence="1">
    <location>
        <begin position="367"/>
        <end position="401"/>
    </location>
</feature>
<proteinExistence type="predicted"/>
<evidence type="ECO:0000313" key="3">
    <source>
        <dbReference type="Proteomes" id="UP000626092"/>
    </source>
</evidence>
<keyword evidence="3" id="KW-1185">Reference proteome</keyword>
<reference evidence="2" key="1">
    <citation type="submission" date="2019-11" db="EMBL/GenBank/DDBJ databases">
        <authorList>
            <person name="Liu Y."/>
            <person name="Hou J."/>
            <person name="Li T.-Q."/>
            <person name="Guan C.-H."/>
            <person name="Wu X."/>
            <person name="Wu H.-Z."/>
            <person name="Ling F."/>
            <person name="Zhang R."/>
            <person name="Shi X.-G."/>
            <person name="Ren J.-P."/>
            <person name="Chen E.-F."/>
            <person name="Sun J.-M."/>
        </authorList>
    </citation>
    <scope>NUCLEOTIDE SEQUENCE</scope>
    <source>
        <strain evidence="2">Adult_tree_wgs_1</strain>
        <tissue evidence="2">Leaves</tissue>
    </source>
</reference>
<feature type="region of interest" description="Disordered" evidence="1">
    <location>
        <begin position="21"/>
        <end position="420"/>
    </location>
</feature>
<feature type="compositionally biased region" description="Acidic residues" evidence="1">
    <location>
        <begin position="402"/>
        <end position="420"/>
    </location>
</feature>
<gene>
    <name evidence="2" type="ORF">RHSIM_Rhsim11G0188300</name>
</gene>
<evidence type="ECO:0000256" key="1">
    <source>
        <dbReference type="SAM" id="MobiDB-lite"/>
    </source>
</evidence>
<feature type="compositionally biased region" description="Polar residues" evidence="1">
    <location>
        <begin position="29"/>
        <end position="47"/>
    </location>
</feature>
<organism evidence="2 3">
    <name type="scientific">Rhododendron simsii</name>
    <name type="common">Sims's rhododendron</name>
    <dbReference type="NCBI Taxonomy" id="118357"/>
    <lineage>
        <taxon>Eukaryota</taxon>
        <taxon>Viridiplantae</taxon>
        <taxon>Streptophyta</taxon>
        <taxon>Embryophyta</taxon>
        <taxon>Tracheophyta</taxon>
        <taxon>Spermatophyta</taxon>
        <taxon>Magnoliopsida</taxon>
        <taxon>eudicotyledons</taxon>
        <taxon>Gunneridae</taxon>
        <taxon>Pentapetalae</taxon>
        <taxon>asterids</taxon>
        <taxon>Ericales</taxon>
        <taxon>Ericaceae</taxon>
        <taxon>Ericoideae</taxon>
        <taxon>Rhodoreae</taxon>
        <taxon>Rhododendron</taxon>
    </lineage>
</organism>
<sequence length="420" mass="45234">MAATVSTSVWSKPGAWALDSEESEAELLHQQSEQKTSTYAAKTNGASASDFPSLAAAASTKTKKKKPQSMTLSEFTKPATYQKPAQTLTHVDLTMLPTGPRERTAEELDRSRLGGGFRSYGMGRDNESSSSKWGGGGSSSRASDEMPRRQDRELAPSRADEVDDWGATKKSVSGNGFDRRDRGERGERGERGGFFGSESRADESDNWGAKKSFVPSEGRRERRVVGFESSGGADSGNWLKKKEEEGGRKVGGGAFDSLRERRGGLDSNGGDSENWGKKKAEEGIGSGGVRPRLNLQPRTLPVKVDVSQQNGGGGATPPKPKGVSNPFGEARPREEVLKGKGKDWKEIDEKLGKRSLSFGSGSGRATTPDERSWRKAESADLRPSSADKVEGDLDHVEGDLDHVEDDLDHVEGDLAEETQG</sequence>
<dbReference type="AlphaFoldDB" id="A0A834G581"/>
<protein>
    <submittedName>
        <fullName evidence="2">Uncharacterized protein</fullName>
    </submittedName>
</protein>
<dbReference type="GO" id="GO:0003743">
    <property type="term" value="F:translation initiation factor activity"/>
    <property type="evidence" value="ECO:0007669"/>
    <property type="project" value="InterPro"/>
</dbReference>
<name>A0A834G581_RHOSS</name>
<dbReference type="Proteomes" id="UP000626092">
    <property type="component" value="Unassembled WGS sequence"/>
</dbReference>